<dbReference type="SUPFAM" id="SSF56366">
    <property type="entry name" value="SMAD MH1 domain"/>
    <property type="match status" value="1"/>
</dbReference>
<proteinExistence type="predicted"/>
<sequence length="299" mass="32653">MWRWKDLQVDAALHRLDPLPWCRFGRVTINNATVSCCNPYHYGLWIRPEHSSGSEEQSVSGHILCAEHTVTNDTGYSADETGGIGHVRHSIFRTADLLLTGGENNNDVLPDLPPPPVPTTYDLNIASPSVYTTPNHLPPSIHTQAIAWGRMARWERKERIGEVVALVGQFVAIGKLAGTRTRCLLRSSGRPRATTQKIYGCIIVATNPVFMHLKDPEQCQVGHHSTPIPGYCIRVHRTPSNTATEHTSAATAAAAELIHTAALAGRHSIQLADPLLMNTVSFLTISVGTGWGSTTSDFM</sequence>
<dbReference type="WBParaSite" id="jg6526">
    <property type="protein sequence ID" value="jg6526"/>
    <property type="gene ID" value="jg6526"/>
</dbReference>
<dbReference type="AlphaFoldDB" id="A0A915EGT1"/>
<dbReference type="InterPro" id="IPR013019">
    <property type="entry name" value="MAD_homology_MH1"/>
</dbReference>
<dbReference type="Proteomes" id="UP000887574">
    <property type="component" value="Unplaced"/>
</dbReference>
<accession>A0A915EGT1</accession>
<evidence type="ECO:0000259" key="1">
    <source>
        <dbReference type="PROSITE" id="PS51075"/>
    </source>
</evidence>
<name>A0A915EGT1_9BILA</name>
<feature type="domain" description="MH1" evidence="1">
    <location>
        <begin position="1"/>
        <end position="51"/>
    </location>
</feature>
<reference evidence="3" key="1">
    <citation type="submission" date="2022-11" db="UniProtKB">
        <authorList>
            <consortium name="WormBaseParasite"/>
        </authorList>
    </citation>
    <scope>IDENTIFICATION</scope>
</reference>
<keyword evidence="2" id="KW-1185">Reference proteome</keyword>
<protein>
    <submittedName>
        <fullName evidence="3">MH1 domain-containing protein</fullName>
    </submittedName>
</protein>
<organism evidence="2 3">
    <name type="scientific">Ditylenchus dipsaci</name>
    <dbReference type="NCBI Taxonomy" id="166011"/>
    <lineage>
        <taxon>Eukaryota</taxon>
        <taxon>Metazoa</taxon>
        <taxon>Ecdysozoa</taxon>
        <taxon>Nematoda</taxon>
        <taxon>Chromadorea</taxon>
        <taxon>Rhabditida</taxon>
        <taxon>Tylenchina</taxon>
        <taxon>Tylenchomorpha</taxon>
        <taxon>Sphaerularioidea</taxon>
        <taxon>Anguinidae</taxon>
        <taxon>Anguininae</taxon>
        <taxon>Ditylenchus</taxon>
    </lineage>
</organism>
<dbReference type="GO" id="GO:0006355">
    <property type="term" value="P:regulation of DNA-templated transcription"/>
    <property type="evidence" value="ECO:0007669"/>
    <property type="project" value="InterPro"/>
</dbReference>
<dbReference type="SUPFAM" id="SSF49879">
    <property type="entry name" value="SMAD/FHA domain"/>
    <property type="match status" value="1"/>
</dbReference>
<dbReference type="Gene3D" id="3.90.520.10">
    <property type="entry name" value="SMAD MH1 domain"/>
    <property type="match status" value="1"/>
</dbReference>
<evidence type="ECO:0000313" key="2">
    <source>
        <dbReference type="Proteomes" id="UP000887574"/>
    </source>
</evidence>
<evidence type="ECO:0000313" key="3">
    <source>
        <dbReference type="WBParaSite" id="jg6526"/>
    </source>
</evidence>
<dbReference type="GO" id="GO:0005667">
    <property type="term" value="C:transcription regulator complex"/>
    <property type="evidence" value="ECO:0007669"/>
    <property type="project" value="InterPro"/>
</dbReference>
<dbReference type="PROSITE" id="PS51075">
    <property type="entry name" value="MH1"/>
    <property type="match status" value="1"/>
</dbReference>
<dbReference type="InterPro" id="IPR036578">
    <property type="entry name" value="SMAD_MH1_sf"/>
</dbReference>
<dbReference type="InterPro" id="IPR008984">
    <property type="entry name" value="SMAD_FHA_dom_sf"/>
</dbReference>